<accession>A0ABR7T933</accession>
<dbReference type="SUPFAM" id="SSF47413">
    <property type="entry name" value="lambda repressor-like DNA-binding domains"/>
    <property type="match status" value="1"/>
</dbReference>
<dbReference type="EMBL" id="JACVHF010000049">
    <property type="protein sequence ID" value="MBC9786580.1"/>
    <property type="molecule type" value="Genomic_DNA"/>
</dbReference>
<comment type="caution">
    <text evidence="3">The sequence shown here is derived from an EMBL/GenBank/DDBJ whole genome shotgun (WGS) entry which is preliminary data.</text>
</comment>
<organism evidence="3 4">
    <name type="scientific">Heliobacterium chlorum</name>
    <dbReference type="NCBI Taxonomy" id="2698"/>
    <lineage>
        <taxon>Bacteria</taxon>
        <taxon>Bacillati</taxon>
        <taxon>Bacillota</taxon>
        <taxon>Clostridia</taxon>
        <taxon>Eubacteriales</taxon>
        <taxon>Heliobacteriaceae</taxon>
        <taxon>Heliobacterium</taxon>
    </lineage>
</organism>
<gene>
    <name evidence="3" type="ORF">H1S01_19175</name>
</gene>
<dbReference type="CDD" id="cd00093">
    <property type="entry name" value="HTH_XRE"/>
    <property type="match status" value="1"/>
</dbReference>
<protein>
    <submittedName>
        <fullName evidence="3">Helix-turn-helix domain-containing protein</fullName>
    </submittedName>
</protein>
<keyword evidence="1" id="KW-0238">DNA-binding</keyword>
<reference evidence="3 4" key="1">
    <citation type="submission" date="2020-07" db="EMBL/GenBank/DDBJ databases">
        <title>Draft whole-genome sequence of Heliobacterium chlorum DSM 3682, type strain.</title>
        <authorList>
            <person name="Kyndt J.A."/>
            <person name="Meyer T.E."/>
            <person name="Imhoff J.F."/>
        </authorList>
    </citation>
    <scope>NUCLEOTIDE SEQUENCE [LARGE SCALE GENOMIC DNA]</scope>
    <source>
        <strain evidence="3 4">DSM 3682</strain>
    </source>
</reference>
<dbReference type="RefSeq" id="WP_188041999.1">
    <property type="nucleotide sequence ID" value="NZ_JACVHF010000049.1"/>
</dbReference>
<dbReference type="InterPro" id="IPR001387">
    <property type="entry name" value="Cro/C1-type_HTH"/>
</dbReference>
<proteinExistence type="predicted"/>
<dbReference type="InterPro" id="IPR010982">
    <property type="entry name" value="Lambda_DNA-bd_dom_sf"/>
</dbReference>
<dbReference type="PANTHER" id="PTHR46797:SF1">
    <property type="entry name" value="METHYLPHOSPHONATE SYNTHASE"/>
    <property type="match status" value="1"/>
</dbReference>
<feature type="domain" description="HTH cro/C1-type" evidence="2">
    <location>
        <begin position="25"/>
        <end position="79"/>
    </location>
</feature>
<dbReference type="Pfam" id="PF01381">
    <property type="entry name" value="HTH_3"/>
    <property type="match status" value="1"/>
</dbReference>
<evidence type="ECO:0000256" key="1">
    <source>
        <dbReference type="ARBA" id="ARBA00023125"/>
    </source>
</evidence>
<keyword evidence="4" id="KW-1185">Reference proteome</keyword>
<dbReference type="PANTHER" id="PTHR46797">
    <property type="entry name" value="HTH-TYPE TRANSCRIPTIONAL REGULATOR"/>
    <property type="match status" value="1"/>
</dbReference>
<evidence type="ECO:0000313" key="3">
    <source>
        <dbReference type="EMBL" id="MBC9786580.1"/>
    </source>
</evidence>
<dbReference type="Gene3D" id="1.10.260.40">
    <property type="entry name" value="lambda repressor-like DNA-binding domains"/>
    <property type="match status" value="1"/>
</dbReference>
<evidence type="ECO:0000313" key="4">
    <source>
        <dbReference type="Proteomes" id="UP000617402"/>
    </source>
</evidence>
<dbReference type="PROSITE" id="PS50943">
    <property type="entry name" value="HTH_CROC1"/>
    <property type="match status" value="1"/>
</dbReference>
<dbReference type="InterPro" id="IPR050807">
    <property type="entry name" value="TransReg_Diox_bact_type"/>
</dbReference>
<sequence length="141" mass="16234">MAERKQTAREKAAQLERQADVGEYLRGLREKHELTLTELGKKVGVSAAYLSELERGFKTPSDKLIMELAVLYEIDIEDLFNRFGKISATATTVLEKNPGIQKTLATISRDPRLSEEEKQDLYDEFFNVYLSYKQDIEKRKS</sequence>
<name>A0ABR7T933_HELCL</name>
<dbReference type="Proteomes" id="UP000617402">
    <property type="component" value="Unassembled WGS sequence"/>
</dbReference>
<dbReference type="SMART" id="SM00530">
    <property type="entry name" value="HTH_XRE"/>
    <property type="match status" value="1"/>
</dbReference>
<evidence type="ECO:0000259" key="2">
    <source>
        <dbReference type="PROSITE" id="PS50943"/>
    </source>
</evidence>